<dbReference type="InterPro" id="IPR037284">
    <property type="entry name" value="SUF_FeS_clus_asmbl_SufBD_sf"/>
</dbReference>
<dbReference type="InterPro" id="IPR000825">
    <property type="entry name" value="SUF_FeS_clus_asmbl_SufBD_core"/>
</dbReference>
<dbReference type="OrthoDB" id="9803529at2"/>
<reference evidence="4" key="1">
    <citation type="submission" date="2018-02" db="EMBL/GenBank/DDBJ databases">
        <authorList>
            <person name="Hornung B."/>
        </authorList>
    </citation>
    <scope>NUCLEOTIDE SEQUENCE [LARGE SCALE GENOMIC DNA]</scope>
</reference>
<evidence type="ECO:0000256" key="1">
    <source>
        <dbReference type="ARBA" id="ARBA00043967"/>
    </source>
</evidence>
<dbReference type="AlphaFoldDB" id="A0A375I3U5"/>
<dbReference type="EMBL" id="OMOH01000012">
    <property type="protein sequence ID" value="SPF69379.1"/>
    <property type="molecule type" value="Genomic_DNA"/>
</dbReference>
<keyword evidence="4" id="KW-1185">Reference proteome</keyword>
<proteinExistence type="inferred from homology"/>
<dbReference type="PANTHER" id="PTHR43575:SF1">
    <property type="entry name" value="PROTEIN ABCI7, CHLOROPLASTIC"/>
    <property type="match status" value="1"/>
</dbReference>
<dbReference type="SUPFAM" id="SSF101960">
    <property type="entry name" value="Stabilizer of iron transporter SufD"/>
    <property type="match status" value="1"/>
</dbReference>
<dbReference type="InterPro" id="IPR011542">
    <property type="entry name" value="SUF_FeS_clus_asmbl_SufD"/>
</dbReference>
<dbReference type="Pfam" id="PF01458">
    <property type="entry name" value="SUFBD_core"/>
    <property type="match status" value="1"/>
</dbReference>
<sequence>MSQRNGAVAVAEPMSPGAEAVGNAIETVASHLHPRVSWNLDDHPVPTGREEVWRFTPVDAVKGLLTSGPTGIELDCELRLPAGVTAGFIEGDAVRAAAVEPPADRTSAVAAANTDRARLVQVPAGLELDEPIELNFTGTGVDGFAYGQTIIEVGAHATAQILLRYEGSAQVADKIDVRVGEGARLDLVTLQDWAPDAVHVGQSSLLVGHDATVRTVQASLGGAVTRMLERASYESSGGELEQFGLYFVDSGRHVEHRLFVDHNQPLSRSNIDYRGALQDKGSLGVWVGDVLIRKEAEGISTYEANKNLLLTEGARAESIPNLEIATGDIEGAGHSSTTGRFDDEQLFYLRSRGIPEDEARRLVVQGFFVEIVRRIGIPEVAERLIAVVERQLDAIAPDWGAQEPAS</sequence>
<organism evidence="3 4">
    <name type="scientific">Propionibacterium ruminifibrarum</name>
    <dbReference type="NCBI Taxonomy" id="1962131"/>
    <lineage>
        <taxon>Bacteria</taxon>
        <taxon>Bacillati</taxon>
        <taxon>Actinomycetota</taxon>
        <taxon>Actinomycetes</taxon>
        <taxon>Propionibacteriales</taxon>
        <taxon>Propionibacteriaceae</taxon>
        <taxon>Propionibacterium</taxon>
    </lineage>
</organism>
<dbReference type="PANTHER" id="PTHR43575">
    <property type="entry name" value="PROTEIN ABCI7, CHLOROPLASTIC"/>
    <property type="match status" value="1"/>
</dbReference>
<feature type="domain" description="SUF system FeS cluster assembly SufBD core" evidence="2">
    <location>
        <begin position="141"/>
        <end position="367"/>
    </location>
</feature>
<dbReference type="Proteomes" id="UP000265962">
    <property type="component" value="Unassembled WGS sequence"/>
</dbReference>
<evidence type="ECO:0000313" key="4">
    <source>
        <dbReference type="Proteomes" id="UP000265962"/>
    </source>
</evidence>
<dbReference type="GO" id="GO:0016226">
    <property type="term" value="P:iron-sulfur cluster assembly"/>
    <property type="evidence" value="ECO:0007669"/>
    <property type="project" value="InterPro"/>
</dbReference>
<accession>A0A375I3U5</accession>
<dbReference type="NCBIfam" id="TIGR01981">
    <property type="entry name" value="sufD"/>
    <property type="match status" value="1"/>
</dbReference>
<comment type="similarity">
    <text evidence="1">Belongs to the iron-sulfur cluster assembly SufBD family.</text>
</comment>
<dbReference type="InterPro" id="IPR055346">
    <property type="entry name" value="Fe-S_cluster_assembly_SufBD"/>
</dbReference>
<gene>
    <name evidence="3" type="ORF">PROPJV5_2330</name>
</gene>
<name>A0A375I3U5_9ACTN</name>
<evidence type="ECO:0000313" key="3">
    <source>
        <dbReference type="EMBL" id="SPF69379.1"/>
    </source>
</evidence>
<protein>
    <submittedName>
        <fullName evidence="3">SUF system FeS cluster assembly, SufD</fullName>
    </submittedName>
</protein>
<evidence type="ECO:0000259" key="2">
    <source>
        <dbReference type="Pfam" id="PF01458"/>
    </source>
</evidence>